<dbReference type="PANTHER" id="PTHR11533:SF290">
    <property type="entry name" value="AMINOPEPTIDASE"/>
    <property type="match status" value="1"/>
</dbReference>
<evidence type="ECO:0000256" key="5">
    <source>
        <dbReference type="ARBA" id="ARBA00022622"/>
    </source>
</evidence>
<feature type="domain" description="Peptidase M1 membrane alanine aminopeptidase" evidence="15">
    <location>
        <begin position="118"/>
        <end position="297"/>
    </location>
</feature>
<dbReference type="GO" id="GO:0006508">
    <property type="term" value="P:proteolysis"/>
    <property type="evidence" value="ECO:0007669"/>
    <property type="project" value="UniProtKB-KW"/>
</dbReference>
<dbReference type="InterPro" id="IPR014782">
    <property type="entry name" value="Peptidase_M1_dom"/>
</dbReference>
<protein>
    <submittedName>
        <fullName evidence="17">Peptidase family M1 domain</fullName>
    </submittedName>
</protein>
<keyword evidence="10" id="KW-0862">Zinc</keyword>
<evidence type="ECO:0000256" key="3">
    <source>
        <dbReference type="ARBA" id="ARBA00010136"/>
    </source>
</evidence>
<evidence type="ECO:0000256" key="14">
    <source>
        <dbReference type="ARBA" id="ARBA00023288"/>
    </source>
</evidence>
<dbReference type="GO" id="GO:0005886">
    <property type="term" value="C:plasma membrane"/>
    <property type="evidence" value="ECO:0007669"/>
    <property type="project" value="UniProtKB-SubCell"/>
</dbReference>
<dbReference type="PANTHER" id="PTHR11533">
    <property type="entry name" value="PROTEASE M1 ZINC METALLOPROTEASE"/>
    <property type="match status" value="1"/>
</dbReference>
<evidence type="ECO:0000256" key="2">
    <source>
        <dbReference type="ARBA" id="ARBA00004609"/>
    </source>
</evidence>
<proteinExistence type="inferred from homology"/>
<keyword evidence="8" id="KW-0732">Signal</keyword>
<dbReference type="GO" id="GO:0070006">
    <property type="term" value="F:metalloaminopeptidase activity"/>
    <property type="evidence" value="ECO:0007669"/>
    <property type="project" value="TreeGrafter"/>
</dbReference>
<dbReference type="SUPFAM" id="SSF55486">
    <property type="entry name" value="Metalloproteases ('zincins'), catalytic domain"/>
    <property type="match status" value="1"/>
</dbReference>
<evidence type="ECO:0000256" key="1">
    <source>
        <dbReference type="ARBA" id="ARBA00001947"/>
    </source>
</evidence>
<evidence type="ECO:0000313" key="17">
    <source>
        <dbReference type="EMBL" id="KAK9730887.1"/>
    </source>
</evidence>
<dbReference type="GO" id="GO:0043171">
    <property type="term" value="P:peptide catabolic process"/>
    <property type="evidence" value="ECO:0007669"/>
    <property type="project" value="TreeGrafter"/>
</dbReference>
<dbReference type="InterPro" id="IPR050344">
    <property type="entry name" value="Peptidase_M1_aminopeptidases"/>
</dbReference>
<evidence type="ECO:0000256" key="12">
    <source>
        <dbReference type="ARBA" id="ARBA00023136"/>
    </source>
</evidence>
<evidence type="ECO:0000313" key="18">
    <source>
        <dbReference type="Proteomes" id="UP001458880"/>
    </source>
</evidence>
<keyword evidence="13" id="KW-0325">Glycoprotein</keyword>
<keyword evidence="6" id="KW-0645">Protease</keyword>
<keyword evidence="18" id="KW-1185">Reference proteome</keyword>
<keyword evidence="5" id="KW-0336">GPI-anchor</keyword>
<comment type="similarity">
    <text evidence="3">Belongs to the peptidase M1 family.</text>
</comment>
<evidence type="ECO:0000256" key="6">
    <source>
        <dbReference type="ARBA" id="ARBA00022670"/>
    </source>
</evidence>
<evidence type="ECO:0000256" key="13">
    <source>
        <dbReference type="ARBA" id="ARBA00023180"/>
    </source>
</evidence>
<name>A0AAW1LAF2_POPJA</name>
<evidence type="ECO:0000256" key="7">
    <source>
        <dbReference type="ARBA" id="ARBA00022723"/>
    </source>
</evidence>
<accession>A0AAW1LAF2</accession>
<dbReference type="AlphaFoldDB" id="A0AAW1LAF2"/>
<dbReference type="GO" id="GO:0005737">
    <property type="term" value="C:cytoplasm"/>
    <property type="evidence" value="ECO:0007669"/>
    <property type="project" value="TreeGrafter"/>
</dbReference>
<dbReference type="EMBL" id="JASPKY010000141">
    <property type="protein sequence ID" value="KAK9730887.1"/>
    <property type="molecule type" value="Genomic_DNA"/>
</dbReference>
<dbReference type="Proteomes" id="UP001458880">
    <property type="component" value="Unassembled WGS sequence"/>
</dbReference>
<keyword evidence="12" id="KW-0472">Membrane</keyword>
<reference evidence="17 18" key="1">
    <citation type="journal article" date="2024" name="BMC Genomics">
        <title>De novo assembly and annotation of Popillia japonica's genome with initial clues to its potential as an invasive pest.</title>
        <authorList>
            <person name="Cucini C."/>
            <person name="Boschi S."/>
            <person name="Funari R."/>
            <person name="Cardaioli E."/>
            <person name="Iannotti N."/>
            <person name="Marturano G."/>
            <person name="Paoli F."/>
            <person name="Bruttini M."/>
            <person name="Carapelli A."/>
            <person name="Frati F."/>
            <person name="Nardi F."/>
        </authorList>
    </citation>
    <scope>NUCLEOTIDE SEQUENCE [LARGE SCALE GENOMIC DNA]</scope>
    <source>
        <strain evidence="17">DMR45628</strain>
    </source>
</reference>
<dbReference type="InterPro" id="IPR024571">
    <property type="entry name" value="ERAP1-like_C_dom"/>
</dbReference>
<evidence type="ECO:0000256" key="4">
    <source>
        <dbReference type="ARBA" id="ARBA00022475"/>
    </source>
</evidence>
<keyword evidence="11" id="KW-0482">Metalloprotease</keyword>
<evidence type="ECO:0000256" key="9">
    <source>
        <dbReference type="ARBA" id="ARBA00022801"/>
    </source>
</evidence>
<evidence type="ECO:0000256" key="11">
    <source>
        <dbReference type="ARBA" id="ARBA00023049"/>
    </source>
</evidence>
<feature type="domain" description="ERAP1-like C-terminal" evidence="16">
    <location>
        <begin position="379"/>
        <end position="481"/>
    </location>
</feature>
<dbReference type="Pfam" id="PF01433">
    <property type="entry name" value="Peptidase_M1"/>
    <property type="match status" value="1"/>
</dbReference>
<dbReference type="GO" id="GO:0008270">
    <property type="term" value="F:zinc ion binding"/>
    <property type="evidence" value="ECO:0007669"/>
    <property type="project" value="InterPro"/>
</dbReference>
<comment type="caution">
    <text evidence="17">The sequence shown here is derived from an EMBL/GenBank/DDBJ whole genome shotgun (WGS) entry which is preliminary data.</text>
</comment>
<dbReference type="InterPro" id="IPR027268">
    <property type="entry name" value="Peptidase_M4/M1_CTD_sf"/>
</dbReference>
<evidence type="ECO:0000256" key="10">
    <source>
        <dbReference type="ARBA" id="ARBA00022833"/>
    </source>
</evidence>
<dbReference type="Gene3D" id="1.25.50.20">
    <property type="match status" value="1"/>
</dbReference>
<dbReference type="Gene3D" id="1.10.390.10">
    <property type="entry name" value="Neutral Protease Domain 2"/>
    <property type="match status" value="1"/>
</dbReference>
<dbReference type="Pfam" id="PF11838">
    <property type="entry name" value="ERAP1_C"/>
    <property type="match status" value="1"/>
</dbReference>
<dbReference type="InterPro" id="IPR001930">
    <property type="entry name" value="Peptidase_M1"/>
</dbReference>
<evidence type="ECO:0000256" key="8">
    <source>
        <dbReference type="ARBA" id="ARBA00022729"/>
    </source>
</evidence>
<dbReference type="GO" id="GO:0042277">
    <property type="term" value="F:peptide binding"/>
    <property type="evidence" value="ECO:0007669"/>
    <property type="project" value="TreeGrafter"/>
</dbReference>
<comment type="subcellular location">
    <subcellularLocation>
        <location evidence="2">Cell membrane</location>
        <topology evidence="2">Lipid-anchor</topology>
        <topology evidence="2">GPI-anchor</topology>
    </subcellularLocation>
</comment>
<comment type="cofactor">
    <cofactor evidence="1">
        <name>Zn(2+)</name>
        <dbReference type="ChEBI" id="CHEBI:29105"/>
    </cofactor>
</comment>
<evidence type="ECO:0000259" key="15">
    <source>
        <dbReference type="Pfam" id="PF01433"/>
    </source>
</evidence>
<keyword evidence="4" id="KW-1003">Cell membrane</keyword>
<dbReference type="GO" id="GO:0005615">
    <property type="term" value="C:extracellular space"/>
    <property type="evidence" value="ECO:0007669"/>
    <property type="project" value="TreeGrafter"/>
</dbReference>
<dbReference type="GO" id="GO:0098552">
    <property type="term" value="C:side of membrane"/>
    <property type="evidence" value="ECO:0007669"/>
    <property type="project" value="UniProtKB-KW"/>
</dbReference>
<keyword evidence="14" id="KW-0449">Lipoprotein</keyword>
<dbReference type="PRINTS" id="PR00756">
    <property type="entry name" value="ALADIPTASE"/>
</dbReference>
<keyword evidence="7" id="KW-0479">Metal-binding</keyword>
<organism evidence="17 18">
    <name type="scientific">Popillia japonica</name>
    <name type="common">Japanese beetle</name>
    <dbReference type="NCBI Taxonomy" id="7064"/>
    <lineage>
        <taxon>Eukaryota</taxon>
        <taxon>Metazoa</taxon>
        <taxon>Ecdysozoa</taxon>
        <taxon>Arthropoda</taxon>
        <taxon>Hexapoda</taxon>
        <taxon>Insecta</taxon>
        <taxon>Pterygota</taxon>
        <taxon>Neoptera</taxon>
        <taxon>Endopterygota</taxon>
        <taxon>Coleoptera</taxon>
        <taxon>Polyphaga</taxon>
        <taxon>Scarabaeiformia</taxon>
        <taxon>Scarabaeidae</taxon>
        <taxon>Rutelinae</taxon>
        <taxon>Popillia</taxon>
    </lineage>
</organism>
<gene>
    <name evidence="17" type="ORF">QE152_g14181</name>
</gene>
<dbReference type="FunFam" id="2.60.40.1910:FF:000008">
    <property type="entry name" value="Aminopeptidase"/>
    <property type="match status" value="1"/>
</dbReference>
<dbReference type="Gene3D" id="2.60.40.1910">
    <property type="match status" value="1"/>
</dbReference>
<keyword evidence="9" id="KW-0378">Hydrolase</keyword>
<evidence type="ECO:0000259" key="16">
    <source>
        <dbReference type="Pfam" id="PF11838"/>
    </source>
</evidence>
<sequence>MKEVVRDTEGLGKLMAPGDIFVLDRGFRDVETDLEDKGFQVLIPALKEGLGKLMAPGDIFVLDRGFRDVETDLEDKGFQVLIPALKGKHKQLTTAESNESRFVTKIRWPVESVHENKYIFREEYLMYAPNVTNSDTEEFIALIIAHEFAHQWFGNLVSPSWWNYLWLNEGFATYFEYFGGAMANDDLQLFDQMVVQSVQSALRRDSDYETRHMNQDAGSPDDIDALFDIVAYDKAGAVIRMAEGFLTTPVFRSGCNNFLRSRAYDAAVPSDLYSAWQAALGALAEELLPGNASVETVLTTWDSNPGYPLINVTIQGSSIHFHQRRFVDAYPDSVHPNIWYVPISFATASNPQFSSTLPRFWLTNRTTTVDLPDFAANDWIIVNVQQSGYYRVTYDEANWDRIISTLVNTNFSFIHRANRAQLVDDSYSLARYGVVSYSIPLRLTTYFTREDDFIAMHPFFQALNHLEPFMANSGRYSSFKSMGDNGVFSSDSRFYSHFSTLSFREAMNLFWSNEIRFALSALTDLINLLINGAGMNHCLSMF</sequence>